<dbReference type="GO" id="GO:0000981">
    <property type="term" value="F:DNA-binding transcription factor activity, RNA polymerase II-specific"/>
    <property type="evidence" value="ECO:0007669"/>
    <property type="project" value="TreeGrafter"/>
</dbReference>
<dbReference type="OrthoDB" id="6241467at2759"/>
<dbReference type="GO" id="GO:0005634">
    <property type="term" value="C:nucleus"/>
    <property type="evidence" value="ECO:0007669"/>
    <property type="project" value="UniProtKB-SubCell"/>
</dbReference>
<keyword evidence="2" id="KW-0524">Neurogenesis</keyword>
<evidence type="ECO:0000313" key="8">
    <source>
        <dbReference type="Proteomes" id="UP000549394"/>
    </source>
</evidence>
<dbReference type="PANTHER" id="PTHR23349">
    <property type="entry name" value="BASIC HELIX-LOOP-HELIX TRANSCRIPTION FACTOR, TWIST"/>
    <property type="match status" value="1"/>
</dbReference>
<sequence>MKPAPKFGALSIKMSSCMFADNQQPPTSPSSFQTIQNSPKKKKRRSNTTYKHVPHSAKPVQVVAKRNARERKRVQNVNSAFTYLRRHIPYENRHKRLSKVKTLRIAIDYIQSLQSLISEHDQTLPSKENSAETWKNMEVNNTPPAPLHQLPAPSHLMPAAHSYWSLAYSRTVQQPLAPTQLQSYLS</sequence>
<dbReference type="SUPFAM" id="SSF47459">
    <property type="entry name" value="HLH, helix-loop-helix DNA-binding domain"/>
    <property type="match status" value="1"/>
</dbReference>
<evidence type="ECO:0000256" key="1">
    <source>
        <dbReference type="ARBA" id="ARBA00004123"/>
    </source>
</evidence>
<keyword evidence="4" id="KW-0539">Nucleus</keyword>
<evidence type="ECO:0000256" key="5">
    <source>
        <dbReference type="SAM" id="MobiDB-lite"/>
    </source>
</evidence>
<dbReference type="InterPro" id="IPR011598">
    <property type="entry name" value="bHLH_dom"/>
</dbReference>
<dbReference type="Proteomes" id="UP000549394">
    <property type="component" value="Unassembled WGS sequence"/>
</dbReference>
<organism evidence="7 8">
    <name type="scientific">Dimorphilus gyrociliatus</name>
    <dbReference type="NCBI Taxonomy" id="2664684"/>
    <lineage>
        <taxon>Eukaryota</taxon>
        <taxon>Metazoa</taxon>
        <taxon>Spiralia</taxon>
        <taxon>Lophotrochozoa</taxon>
        <taxon>Annelida</taxon>
        <taxon>Polychaeta</taxon>
        <taxon>Polychaeta incertae sedis</taxon>
        <taxon>Dinophilidae</taxon>
        <taxon>Dimorphilus</taxon>
    </lineage>
</organism>
<dbReference type="InterPro" id="IPR050283">
    <property type="entry name" value="E-box_TF_Regulators"/>
</dbReference>
<accession>A0A7I8W610</accession>
<dbReference type="Pfam" id="PF00010">
    <property type="entry name" value="HLH"/>
    <property type="match status" value="1"/>
</dbReference>
<proteinExistence type="predicted"/>
<dbReference type="PANTHER" id="PTHR23349:SF108">
    <property type="entry name" value="BHLH DOMAIN-CONTAINING PROTEIN"/>
    <property type="match status" value="1"/>
</dbReference>
<protein>
    <submittedName>
        <fullName evidence="7">DgyrCDS11986</fullName>
    </submittedName>
</protein>
<evidence type="ECO:0000313" key="7">
    <source>
        <dbReference type="EMBL" id="CAD5123664.1"/>
    </source>
</evidence>
<dbReference type="AlphaFoldDB" id="A0A7I8W610"/>
<dbReference type="PROSITE" id="PS50888">
    <property type="entry name" value="BHLH"/>
    <property type="match status" value="1"/>
</dbReference>
<dbReference type="SMART" id="SM00353">
    <property type="entry name" value="HLH"/>
    <property type="match status" value="1"/>
</dbReference>
<gene>
    <name evidence="7" type="ORF">DGYR_LOCUS11322</name>
</gene>
<dbReference type="CDD" id="cd11418">
    <property type="entry name" value="bHLH_TS_ASCL"/>
    <property type="match status" value="1"/>
</dbReference>
<feature type="region of interest" description="Disordered" evidence="5">
    <location>
        <begin position="19"/>
        <end position="54"/>
    </location>
</feature>
<comment type="caution">
    <text evidence="7">The sequence shown here is derived from an EMBL/GenBank/DDBJ whole genome shotgun (WGS) entry which is preliminary data.</text>
</comment>
<comment type="subcellular location">
    <subcellularLocation>
        <location evidence="1">Nucleus</location>
    </subcellularLocation>
</comment>
<evidence type="ECO:0000256" key="4">
    <source>
        <dbReference type="ARBA" id="ARBA00023242"/>
    </source>
</evidence>
<feature type="compositionally biased region" description="Polar residues" evidence="5">
    <location>
        <begin position="21"/>
        <end position="38"/>
    </location>
</feature>
<feature type="domain" description="BHLH" evidence="6">
    <location>
        <begin position="61"/>
        <end position="113"/>
    </location>
</feature>
<dbReference type="Gene3D" id="4.10.280.10">
    <property type="entry name" value="Helix-loop-helix DNA-binding domain"/>
    <property type="match status" value="1"/>
</dbReference>
<dbReference type="InterPro" id="IPR036638">
    <property type="entry name" value="HLH_DNA-bd_sf"/>
</dbReference>
<dbReference type="FunFam" id="4.10.280.10:FF:000029">
    <property type="entry name" value="Achaete-scute family bHLH transcription factor 1"/>
    <property type="match status" value="1"/>
</dbReference>
<dbReference type="GO" id="GO:0000977">
    <property type="term" value="F:RNA polymerase II transcription regulatory region sequence-specific DNA binding"/>
    <property type="evidence" value="ECO:0007669"/>
    <property type="project" value="TreeGrafter"/>
</dbReference>
<evidence type="ECO:0000259" key="6">
    <source>
        <dbReference type="PROSITE" id="PS50888"/>
    </source>
</evidence>
<dbReference type="GO" id="GO:0046983">
    <property type="term" value="F:protein dimerization activity"/>
    <property type="evidence" value="ECO:0007669"/>
    <property type="project" value="InterPro"/>
</dbReference>
<name>A0A7I8W610_9ANNE</name>
<dbReference type="EMBL" id="CAJFCJ010000019">
    <property type="protein sequence ID" value="CAD5123664.1"/>
    <property type="molecule type" value="Genomic_DNA"/>
</dbReference>
<keyword evidence="8" id="KW-1185">Reference proteome</keyword>
<keyword evidence="3" id="KW-0238">DNA-binding</keyword>
<reference evidence="7 8" key="1">
    <citation type="submission" date="2020-08" db="EMBL/GenBank/DDBJ databases">
        <authorList>
            <person name="Hejnol A."/>
        </authorList>
    </citation>
    <scope>NUCLEOTIDE SEQUENCE [LARGE SCALE GENOMIC DNA]</scope>
</reference>
<dbReference type="GO" id="GO:0007399">
    <property type="term" value="P:nervous system development"/>
    <property type="evidence" value="ECO:0007669"/>
    <property type="project" value="UniProtKB-KW"/>
</dbReference>
<evidence type="ECO:0000256" key="3">
    <source>
        <dbReference type="ARBA" id="ARBA00023125"/>
    </source>
</evidence>
<evidence type="ECO:0000256" key="2">
    <source>
        <dbReference type="ARBA" id="ARBA00022902"/>
    </source>
</evidence>